<dbReference type="AlphaFoldDB" id="A0A9W6G533"/>
<name>A0A9W6G533_9ACTN</name>
<keyword evidence="3" id="KW-1185">Reference proteome</keyword>
<evidence type="ECO:0000313" key="3">
    <source>
        <dbReference type="Proteomes" id="UP001144313"/>
    </source>
</evidence>
<evidence type="ECO:0000313" key="2">
    <source>
        <dbReference type="EMBL" id="GLI40555.1"/>
    </source>
</evidence>
<gene>
    <name evidence="2" type="ORF">GALLR39Z86_04050</name>
</gene>
<proteinExistence type="predicted"/>
<organism evidence="2 3">
    <name type="scientific">Glycomyces algeriensis</name>
    <dbReference type="NCBI Taxonomy" id="256037"/>
    <lineage>
        <taxon>Bacteria</taxon>
        <taxon>Bacillati</taxon>
        <taxon>Actinomycetota</taxon>
        <taxon>Actinomycetes</taxon>
        <taxon>Glycomycetales</taxon>
        <taxon>Glycomycetaceae</taxon>
        <taxon>Glycomyces</taxon>
    </lineage>
</organism>
<comment type="caution">
    <text evidence="2">The sequence shown here is derived from an EMBL/GenBank/DDBJ whole genome shotgun (WGS) entry which is preliminary data.</text>
</comment>
<protein>
    <submittedName>
        <fullName evidence="2">Uncharacterized protein</fullName>
    </submittedName>
</protein>
<evidence type="ECO:0000256" key="1">
    <source>
        <dbReference type="SAM" id="MobiDB-lite"/>
    </source>
</evidence>
<feature type="compositionally biased region" description="Low complexity" evidence="1">
    <location>
        <begin position="171"/>
        <end position="183"/>
    </location>
</feature>
<dbReference type="EMBL" id="BSDT01000001">
    <property type="protein sequence ID" value="GLI40555.1"/>
    <property type="molecule type" value="Genomic_DNA"/>
</dbReference>
<reference evidence="2" key="1">
    <citation type="submission" date="2022-12" db="EMBL/GenBank/DDBJ databases">
        <title>Reference genome sequencing for broad-spectrum identification of bacterial and archaeal isolates by mass spectrometry.</title>
        <authorList>
            <person name="Sekiguchi Y."/>
            <person name="Tourlousse D.M."/>
        </authorList>
    </citation>
    <scope>NUCLEOTIDE SEQUENCE</scope>
    <source>
        <strain evidence="2">LLR39Z86</strain>
    </source>
</reference>
<sequence length="190" mass="20969">MDNPPEPQYTQAEAYAPMEAAAADAVAVLPDFPGFKERIWGELPATHNGIDVQGFTIVEITYVFSLPDSGTPLVRETYLDVLREHWTALGYRITRDAVKEKPDRVDRSLVAIRPDGIALWYWAAGYTVLRVQSGPVTASDHDAIEYLPPTGGVRPGGRYDKVGKYFPEGIPADPDVVDPFDSPDSYEDSL</sequence>
<feature type="region of interest" description="Disordered" evidence="1">
    <location>
        <begin position="170"/>
        <end position="190"/>
    </location>
</feature>
<dbReference type="RefSeq" id="WP_270117276.1">
    <property type="nucleotide sequence ID" value="NZ_BAAAOL010000009.1"/>
</dbReference>
<dbReference type="Proteomes" id="UP001144313">
    <property type="component" value="Unassembled WGS sequence"/>
</dbReference>
<accession>A0A9W6G533</accession>